<dbReference type="EMBL" id="JBJJXI010000172">
    <property type="protein sequence ID" value="KAL3384482.1"/>
    <property type="molecule type" value="Genomic_DNA"/>
</dbReference>
<evidence type="ECO:0000256" key="4">
    <source>
        <dbReference type="SAM" id="MobiDB-lite"/>
    </source>
</evidence>
<keyword evidence="1" id="KW-0677">Repeat</keyword>
<dbReference type="InterPro" id="IPR036770">
    <property type="entry name" value="Ankyrin_rpt-contain_sf"/>
</dbReference>
<sequence>MSGFINLVGKFLELGQDPNCISQESKANEVDPPLHLALKYGHEEMAELLLRSGADPNLTNDEGLTPLHIICIGNDDDYDNGEMAVMFFNIIDEIQLSVQVDAQDKAGNTPLHLALAKGYCQGDACDHKKGKQDYLLSKYRLRSTRVEMMSSLTNSNREVDKPSMARDIPQL</sequence>
<dbReference type="PROSITE" id="PS50088">
    <property type="entry name" value="ANK_REPEAT"/>
    <property type="match status" value="1"/>
</dbReference>
<evidence type="ECO:0000256" key="2">
    <source>
        <dbReference type="ARBA" id="ARBA00023043"/>
    </source>
</evidence>
<feature type="repeat" description="ANK" evidence="3">
    <location>
        <begin position="29"/>
        <end position="61"/>
    </location>
</feature>
<feature type="region of interest" description="Disordered" evidence="4">
    <location>
        <begin position="150"/>
        <end position="171"/>
    </location>
</feature>
<evidence type="ECO:0000313" key="6">
    <source>
        <dbReference type="Proteomes" id="UP001627154"/>
    </source>
</evidence>
<organism evidence="5 6">
    <name type="scientific">Trichogramma kaykai</name>
    <dbReference type="NCBI Taxonomy" id="54128"/>
    <lineage>
        <taxon>Eukaryota</taxon>
        <taxon>Metazoa</taxon>
        <taxon>Ecdysozoa</taxon>
        <taxon>Arthropoda</taxon>
        <taxon>Hexapoda</taxon>
        <taxon>Insecta</taxon>
        <taxon>Pterygota</taxon>
        <taxon>Neoptera</taxon>
        <taxon>Endopterygota</taxon>
        <taxon>Hymenoptera</taxon>
        <taxon>Apocrita</taxon>
        <taxon>Proctotrupomorpha</taxon>
        <taxon>Chalcidoidea</taxon>
        <taxon>Trichogrammatidae</taxon>
        <taxon>Trichogramma</taxon>
    </lineage>
</organism>
<dbReference type="PANTHER" id="PTHR24141:SF1">
    <property type="entry name" value="2-5A-DEPENDENT RIBONUCLEASE"/>
    <property type="match status" value="1"/>
</dbReference>
<dbReference type="PANTHER" id="PTHR24141">
    <property type="entry name" value="2-5A-DEPENDENT RIBONUCLEASE"/>
    <property type="match status" value="1"/>
</dbReference>
<dbReference type="Gene3D" id="1.25.40.20">
    <property type="entry name" value="Ankyrin repeat-containing domain"/>
    <property type="match status" value="1"/>
</dbReference>
<evidence type="ECO:0000313" key="5">
    <source>
        <dbReference type="EMBL" id="KAL3384482.1"/>
    </source>
</evidence>
<dbReference type="SMART" id="SM00248">
    <property type="entry name" value="ANK"/>
    <property type="match status" value="3"/>
</dbReference>
<dbReference type="SUPFAM" id="SSF48403">
    <property type="entry name" value="Ankyrin repeat"/>
    <property type="match status" value="1"/>
</dbReference>
<dbReference type="AlphaFoldDB" id="A0ABD2VV87"/>
<accession>A0ABD2VV87</accession>
<protein>
    <submittedName>
        <fullName evidence="5">Uncharacterized protein</fullName>
    </submittedName>
</protein>
<evidence type="ECO:0000256" key="1">
    <source>
        <dbReference type="ARBA" id="ARBA00022737"/>
    </source>
</evidence>
<evidence type="ECO:0000256" key="3">
    <source>
        <dbReference type="PROSITE-ProRule" id="PRU00023"/>
    </source>
</evidence>
<dbReference type="Proteomes" id="UP001627154">
    <property type="component" value="Unassembled WGS sequence"/>
</dbReference>
<dbReference type="InterPro" id="IPR002110">
    <property type="entry name" value="Ankyrin_rpt"/>
</dbReference>
<proteinExistence type="predicted"/>
<dbReference type="PROSITE" id="PS50297">
    <property type="entry name" value="ANK_REP_REGION"/>
    <property type="match status" value="1"/>
</dbReference>
<reference evidence="5 6" key="1">
    <citation type="journal article" date="2024" name="bioRxiv">
        <title>A reference genome for Trichogramma kaykai: A tiny desert-dwelling parasitoid wasp with competing sex-ratio distorters.</title>
        <authorList>
            <person name="Culotta J."/>
            <person name="Lindsey A.R."/>
        </authorList>
    </citation>
    <scope>NUCLEOTIDE SEQUENCE [LARGE SCALE GENOMIC DNA]</scope>
    <source>
        <strain evidence="5 6">KSX58</strain>
    </source>
</reference>
<keyword evidence="2 3" id="KW-0040">ANK repeat</keyword>
<name>A0ABD2VV87_9HYME</name>
<comment type="caution">
    <text evidence="5">The sequence shown here is derived from an EMBL/GenBank/DDBJ whole genome shotgun (WGS) entry which is preliminary data.</text>
</comment>
<dbReference type="Pfam" id="PF12796">
    <property type="entry name" value="Ank_2"/>
    <property type="match status" value="1"/>
</dbReference>
<keyword evidence="6" id="KW-1185">Reference proteome</keyword>
<gene>
    <name evidence="5" type="ORF">TKK_019792</name>
</gene>